<dbReference type="PANTHER" id="PTHR10916">
    <property type="entry name" value="60S RIBOSOMAL PROTEIN L35/50S RIBOSOMAL PROTEIN L29"/>
    <property type="match status" value="1"/>
</dbReference>
<dbReference type="InterPro" id="IPR036049">
    <property type="entry name" value="Ribosomal_uL29_sf"/>
</dbReference>
<dbReference type="InterPro" id="IPR018254">
    <property type="entry name" value="Ribosomal_uL29_CS"/>
</dbReference>
<comment type="caution">
    <text evidence="6">The sequence shown here is derived from an EMBL/GenBank/DDBJ whole genome shotgun (WGS) entry which is preliminary data.</text>
</comment>
<dbReference type="Gene3D" id="1.10.287.310">
    <property type="match status" value="1"/>
</dbReference>
<dbReference type="PANTHER" id="PTHR10916:SF0">
    <property type="entry name" value="LARGE RIBOSOMAL SUBUNIT PROTEIN UL29C"/>
    <property type="match status" value="1"/>
</dbReference>
<accession>A0A7C3WR55</accession>
<evidence type="ECO:0000256" key="4">
    <source>
        <dbReference type="ARBA" id="ARBA00035204"/>
    </source>
</evidence>
<dbReference type="AlphaFoldDB" id="A0A7C3WR55"/>
<dbReference type="GO" id="GO:0022625">
    <property type="term" value="C:cytosolic large ribosomal subunit"/>
    <property type="evidence" value="ECO:0007669"/>
    <property type="project" value="TreeGrafter"/>
</dbReference>
<dbReference type="FunFam" id="1.10.287.310:FF:000001">
    <property type="entry name" value="50S ribosomal protein L29"/>
    <property type="match status" value="1"/>
</dbReference>
<dbReference type="SUPFAM" id="SSF46561">
    <property type="entry name" value="Ribosomal protein L29 (L29p)"/>
    <property type="match status" value="1"/>
</dbReference>
<dbReference type="NCBIfam" id="TIGR00012">
    <property type="entry name" value="L29"/>
    <property type="match status" value="1"/>
</dbReference>
<protein>
    <recommendedName>
        <fullName evidence="4 5">Large ribosomal subunit protein uL29</fullName>
    </recommendedName>
</protein>
<dbReference type="GO" id="GO:0006412">
    <property type="term" value="P:translation"/>
    <property type="evidence" value="ECO:0007669"/>
    <property type="project" value="UniProtKB-UniRule"/>
</dbReference>
<keyword evidence="3 5" id="KW-0687">Ribonucleoprotein</keyword>
<evidence type="ECO:0000256" key="5">
    <source>
        <dbReference type="HAMAP-Rule" id="MF_00374"/>
    </source>
</evidence>
<dbReference type="GO" id="GO:0003735">
    <property type="term" value="F:structural constituent of ribosome"/>
    <property type="evidence" value="ECO:0007669"/>
    <property type="project" value="InterPro"/>
</dbReference>
<dbReference type="HAMAP" id="MF_00374">
    <property type="entry name" value="Ribosomal_uL29"/>
    <property type="match status" value="1"/>
</dbReference>
<proteinExistence type="inferred from homology"/>
<keyword evidence="2 5" id="KW-0689">Ribosomal protein</keyword>
<dbReference type="PROSITE" id="PS00579">
    <property type="entry name" value="RIBOSOMAL_L29"/>
    <property type="match status" value="1"/>
</dbReference>
<dbReference type="Pfam" id="PF00831">
    <property type="entry name" value="Ribosomal_L29"/>
    <property type="match status" value="1"/>
</dbReference>
<dbReference type="EMBL" id="DTHB01000049">
    <property type="protein sequence ID" value="HGB15036.1"/>
    <property type="molecule type" value="Genomic_DNA"/>
</dbReference>
<evidence type="ECO:0000256" key="1">
    <source>
        <dbReference type="ARBA" id="ARBA00009254"/>
    </source>
</evidence>
<gene>
    <name evidence="5" type="primary">rpmC</name>
    <name evidence="6" type="ORF">ENV62_07370</name>
</gene>
<name>A0A7C3WR55_9BACT</name>
<evidence type="ECO:0000313" key="6">
    <source>
        <dbReference type="EMBL" id="HGB15036.1"/>
    </source>
</evidence>
<dbReference type="InterPro" id="IPR050063">
    <property type="entry name" value="Ribosomal_protein_uL29"/>
</dbReference>
<evidence type="ECO:0000256" key="3">
    <source>
        <dbReference type="ARBA" id="ARBA00023274"/>
    </source>
</evidence>
<dbReference type="CDD" id="cd00427">
    <property type="entry name" value="Ribosomal_L29_HIP"/>
    <property type="match status" value="1"/>
</dbReference>
<organism evidence="6">
    <name type="scientific">Desulfobacca acetoxidans</name>
    <dbReference type="NCBI Taxonomy" id="60893"/>
    <lineage>
        <taxon>Bacteria</taxon>
        <taxon>Pseudomonadati</taxon>
        <taxon>Thermodesulfobacteriota</taxon>
        <taxon>Desulfobaccia</taxon>
        <taxon>Desulfobaccales</taxon>
        <taxon>Desulfobaccaceae</taxon>
        <taxon>Desulfobacca</taxon>
    </lineage>
</organism>
<dbReference type="InterPro" id="IPR001854">
    <property type="entry name" value="Ribosomal_uL29"/>
</dbReference>
<evidence type="ECO:0000256" key="2">
    <source>
        <dbReference type="ARBA" id="ARBA00022980"/>
    </source>
</evidence>
<reference evidence="6" key="1">
    <citation type="journal article" date="2020" name="mSystems">
        <title>Genome- and Community-Level Interaction Insights into Carbon Utilization and Element Cycling Functions of Hydrothermarchaeota in Hydrothermal Sediment.</title>
        <authorList>
            <person name="Zhou Z."/>
            <person name="Liu Y."/>
            <person name="Xu W."/>
            <person name="Pan J."/>
            <person name="Luo Z.H."/>
            <person name="Li M."/>
        </authorList>
    </citation>
    <scope>NUCLEOTIDE SEQUENCE [LARGE SCALE GENOMIC DNA]</scope>
    <source>
        <strain evidence="6">SpSt-776</strain>
    </source>
</reference>
<sequence length="65" mass="7695">MKAADLRDLTVEELSAKLKEVMEEYFNLRFQHSTNQLDNTARLRQTKKDIARLKTVLREKTGQSW</sequence>
<comment type="similarity">
    <text evidence="1 5">Belongs to the universal ribosomal protein uL29 family.</text>
</comment>